<name>A0ABM7Q0T4_SINCY</name>
<keyword evidence="4" id="KW-1185">Reference proteome</keyword>
<feature type="region of interest" description="Disordered" evidence="1">
    <location>
        <begin position="29"/>
        <end position="60"/>
    </location>
</feature>
<proteinExistence type="predicted"/>
<protein>
    <recommendedName>
        <fullName evidence="5">PepSY domain-containing protein</fullName>
    </recommendedName>
</protein>
<feature type="compositionally biased region" description="Low complexity" evidence="1">
    <location>
        <begin position="29"/>
        <end position="46"/>
    </location>
</feature>
<accession>A0ABM7Q0T4</accession>
<dbReference type="Proteomes" id="UP001319861">
    <property type="component" value="Chromosome"/>
</dbReference>
<evidence type="ECO:0000256" key="2">
    <source>
        <dbReference type="SAM" id="SignalP"/>
    </source>
</evidence>
<reference evidence="3 4" key="1">
    <citation type="journal article" date="2021" name="J. Biosci. Bioeng.">
        <title>Identification and characterization of a chc gene cluster responsible for the aromatization pathway of cyclohexanecarboxylate degradation in Sinomonas cyclohexanicum ATCC 51369.</title>
        <authorList>
            <person name="Yamamoto T."/>
            <person name="Hasegawa Y."/>
            <person name="Lau P.C.K."/>
            <person name="Iwaki H."/>
        </authorList>
    </citation>
    <scope>NUCLEOTIDE SEQUENCE [LARGE SCALE GENOMIC DNA]</scope>
    <source>
        <strain evidence="3 4">ATCC 51369</strain>
    </source>
</reference>
<gene>
    <name evidence="3" type="ORF">SCMU_40190</name>
</gene>
<evidence type="ECO:0000313" key="3">
    <source>
        <dbReference type="EMBL" id="BCT78177.1"/>
    </source>
</evidence>
<feature type="region of interest" description="Disordered" evidence="1">
    <location>
        <begin position="190"/>
        <end position="219"/>
    </location>
</feature>
<organism evidence="3 4">
    <name type="scientific">Sinomonas cyclohexanicum</name>
    <name type="common">Corynebacterium cyclohexanicum</name>
    <dbReference type="NCBI Taxonomy" id="322009"/>
    <lineage>
        <taxon>Bacteria</taxon>
        <taxon>Bacillati</taxon>
        <taxon>Actinomycetota</taxon>
        <taxon>Actinomycetes</taxon>
        <taxon>Micrococcales</taxon>
        <taxon>Micrococcaceae</taxon>
        <taxon>Sinomonas</taxon>
    </lineage>
</organism>
<evidence type="ECO:0000256" key="1">
    <source>
        <dbReference type="SAM" id="MobiDB-lite"/>
    </source>
</evidence>
<sequence length="219" mass="21610">MKVTKRIGYTAATVVAAAALIGGGAAVASAASTPSPSATSSSGSGTHARGQHTAASADETAKVTAAIKSKDANANVTKVEKDADGSFDAMATSNGSTVRYEVSADYKTVTQAAAHRMGGHGMGGQRTPLTSDELSKVTAAIKAKDANATVKDSWKDSDGSFDVVATSGSTTTKYEVSADYKTVTADANFGHGGQGGHRMHDGAGSGSASGSASGGTTQG</sequence>
<dbReference type="EMBL" id="AP024525">
    <property type="protein sequence ID" value="BCT78177.1"/>
    <property type="molecule type" value="Genomic_DNA"/>
</dbReference>
<dbReference type="RefSeq" id="WP_229230809.1">
    <property type="nucleotide sequence ID" value="NZ_AP024525.1"/>
</dbReference>
<keyword evidence="2" id="KW-0732">Signal</keyword>
<feature type="signal peptide" evidence="2">
    <location>
        <begin position="1"/>
        <end position="30"/>
    </location>
</feature>
<evidence type="ECO:0008006" key="5">
    <source>
        <dbReference type="Google" id="ProtNLM"/>
    </source>
</evidence>
<feature type="compositionally biased region" description="Gly residues" evidence="1">
    <location>
        <begin position="203"/>
        <end position="219"/>
    </location>
</feature>
<feature type="chain" id="PRO_5047317147" description="PepSY domain-containing protein" evidence="2">
    <location>
        <begin position="31"/>
        <end position="219"/>
    </location>
</feature>
<evidence type="ECO:0000313" key="4">
    <source>
        <dbReference type="Proteomes" id="UP001319861"/>
    </source>
</evidence>